<dbReference type="EMBL" id="CP017478">
    <property type="protein sequence ID" value="AOW20550.1"/>
    <property type="molecule type" value="Genomic_DNA"/>
</dbReference>
<dbReference type="Gene3D" id="2.40.128.110">
    <property type="entry name" value="Lipid/polyisoprenoid-binding, YceI-like"/>
    <property type="match status" value="1"/>
</dbReference>
<evidence type="ECO:0000259" key="1">
    <source>
        <dbReference type="SMART" id="SM00867"/>
    </source>
</evidence>
<dbReference type="SMART" id="SM00867">
    <property type="entry name" value="YceI"/>
    <property type="match status" value="1"/>
</dbReference>
<dbReference type="RefSeq" id="WP_070236693.1">
    <property type="nucleotide sequence ID" value="NZ_CP017478.1"/>
</dbReference>
<dbReference type="PROSITE" id="PS51257">
    <property type="entry name" value="PROKAR_LIPOPROTEIN"/>
    <property type="match status" value="1"/>
</dbReference>
<dbReference type="KEGG" id="lul:LPB138_07600"/>
<dbReference type="OrthoDB" id="951410at2"/>
<accession>A0A1D8P7L2</accession>
<dbReference type="Proteomes" id="UP000176050">
    <property type="component" value="Chromosome"/>
</dbReference>
<sequence>MKKIILAIALVVVAVSCKVDSKNKVETSDAEKVVATEGSTYKVNTEKSSLTWKGFKPTGSHNGTISLANGSLNVADDNIVGGKFTIDMNSIVCLDLPEEGDYGAPKLVGHLNSPDFFDVAKFPTATFEITEVKSTSISGNLTIKGITKNISIPATSGVANGFATLKSELFKVDRTEFGIEYKSMKLADMVKDKSIDDLIEMSFDVIVQK</sequence>
<dbReference type="PANTHER" id="PTHR34406">
    <property type="entry name" value="PROTEIN YCEI"/>
    <property type="match status" value="1"/>
</dbReference>
<organism evidence="2 3">
    <name type="scientific">Urechidicola croceus</name>
    <dbReference type="NCBI Taxonomy" id="1850246"/>
    <lineage>
        <taxon>Bacteria</taxon>
        <taxon>Pseudomonadati</taxon>
        <taxon>Bacteroidota</taxon>
        <taxon>Flavobacteriia</taxon>
        <taxon>Flavobacteriales</taxon>
        <taxon>Flavobacteriaceae</taxon>
        <taxon>Urechidicola</taxon>
    </lineage>
</organism>
<dbReference type="InterPro" id="IPR007372">
    <property type="entry name" value="Lipid/polyisoprenoid-bd_YceI"/>
</dbReference>
<proteinExistence type="predicted"/>
<evidence type="ECO:0000313" key="3">
    <source>
        <dbReference type="Proteomes" id="UP000176050"/>
    </source>
</evidence>
<feature type="domain" description="Lipid/polyisoprenoid-binding YceI-like" evidence="1">
    <location>
        <begin position="40"/>
        <end position="208"/>
    </location>
</feature>
<gene>
    <name evidence="2" type="ORF">LPB138_07600</name>
</gene>
<name>A0A1D8P7L2_9FLAO</name>
<reference evidence="2 3" key="1">
    <citation type="submission" date="2016-10" db="EMBL/GenBank/DDBJ databases">
        <title>Lutibacter sp. LPB0138, isolated from marine gastropod.</title>
        <authorList>
            <person name="Kim E."/>
            <person name="Yi H."/>
        </authorList>
    </citation>
    <scope>NUCLEOTIDE SEQUENCE [LARGE SCALE GENOMIC DNA]</scope>
    <source>
        <strain evidence="2 3">LPB0138</strain>
    </source>
</reference>
<dbReference type="PANTHER" id="PTHR34406:SF1">
    <property type="entry name" value="PROTEIN YCEI"/>
    <property type="match status" value="1"/>
</dbReference>
<dbReference type="STRING" id="1850246.LPB138_07600"/>
<dbReference type="SUPFAM" id="SSF101874">
    <property type="entry name" value="YceI-like"/>
    <property type="match status" value="1"/>
</dbReference>
<keyword evidence="3" id="KW-1185">Reference proteome</keyword>
<dbReference type="Pfam" id="PF04264">
    <property type="entry name" value="YceI"/>
    <property type="match status" value="1"/>
</dbReference>
<protein>
    <recommendedName>
        <fullName evidence="1">Lipid/polyisoprenoid-binding YceI-like domain-containing protein</fullName>
    </recommendedName>
</protein>
<evidence type="ECO:0000313" key="2">
    <source>
        <dbReference type="EMBL" id="AOW20550.1"/>
    </source>
</evidence>
<dbReference type="AlphaFoldDB" id="A0A1D8P7L2"/>
<dbReference type="InterPro" id="IPR036761">
    <property type="entry name" value="TTHA0802/YceI-like_sf"/>
</dbReference>